<dbReference type="EMBL" id="QUTB01002298">
    <property type="protein sequence ID" value="RHY73192.1"/>
    <property type="molecule type" value="Genomic_DNA"/>
</dbReference>
<evidence type="ECO:0000256" key="1">
    <source>
        <dbReference type="ARBA" id="ARBA00006484"/>
    </source>
</evidence>
<dbReference type="Pfam" id="PF00106">
    <property type="entry name" value="adh_short"/>
    <property type="match status" value="1"/>
</dbReference>
<dbReference type="GO" id="GO:0016491">
    <property type="term" value="F:oxidoreductase activity"/>
    <property type="evidence" value="ECO:0007669"/>
    <property type="project" value="UniProtKB-KW"/>
</dbReference>
<sequence length="117" mass="11998">MSGRLANKIAVVTGAGGGIGRKSALLFAIEGAKGVVCADLNLDAAKETARLVAELVGNKKVAVAIGADVSKSDQSKAMIDLAEKTFGGLHVLFNNAGLMHSNDDDAVSTSEQVWDLT</sequence>
<dbReference type="AlphaFoldDB" id="A0A418CCD7"/>
<dbReference type="VEuPathDB" id="FungiDB:H257_08462"/>
<dbReference type="SUPFAM" id="SSF51735">
    <property type="entry name" value="NAD(P)-binding Rossmann-fold domains"/>
    <property type="match status" value="1"/>
</dbReference>
<evidence type="ECO:0000313" key="4">
    <source>
        <dbReference type="Proteomes" id="UP000283543"/>
    </source>
</evidence>
<comment type="similarity">
    <text evidence="1">Belongs to the short-chain dehydrogenases/reductases (SDR) family.</text>
</comment>
<protein>
    <submittedName>
        <fullName evidence="3">Uncharacterized protein</fullName>
    </submittedName>
</protein>
<evidence type="ECO:0000256" key="2">
    <source>
        <dbReference type="ARBA" id="ARBA00023002"/>
    </source>
</evidence>
<proteinExistence type="inferred from homology"/>
<accession>A0A418CCD7</accession>
<dbReference type="PANTHER" id="PTHR43669:SF8">
    <property type="entry name" value="SHORT-CHAIN TYPE DEHYDROGENASE_REDUCTASE-RELATED"/>
    <property type="match status" value="1"/>
</dbReference>
<dbReference type="InterPro" id="IPR002347">
    <property type="entry name" value="SDR_fam"/>
</dbReference>
<reference evidence="3 4" key="1">
    <citation type="submission" date="2018-08" db="EMBL/GenBank/DDBJ databases">
        <title>Aphanomyces genome sequencing and annotation.</title>
        <authorList>
            <person name="Minardi D."/>
            <person name="Oidtmann B."/>
            <person name="Van Der Giezen M."/>
            <person name="Studholme D.J."/>
        </authorList>
    </citation>
    <scope>NUCLEOTIDE SEQUENCE [LARGE SCALE GENOMIC DNA]</scope>
    <source>
        <strain evidence="3 4">Si</strain>
    </source>
</reference>
<keyword evidence="2" id="KW-0560">Oxidoreductase</keyword>
<dbReference type="Gene3D" id="3.40.50.720">
    <property type="entry name" value="NAD(P)-binding Rossmann-like Domain"/>
    <property type="match status" value="1"/>
</dbReference>
<evidence type="ECO:0000313" key="3">
    <source>
        <dbReference type="EMBL" id="RHY73192.1"/>
    </source>
</evidence>
<dbReference type="PANTHER" id="PTHR43669">
    <property type="entry name" value="5-KETO-D-GLUCONATE 5-REDUCTASE"/>
    <property type="match status" value="1"/>
</dbReference>
<gene>
    <name evidence="3" type="ORF">DYB34_013344</name>
</gene>
<organism evidence="3 4">
    <name type="scientific">Aphanomyces astaci</name>
    <name type="common">Crayfish plague agent</name>
    <dbReference type="NCBI Taxonomy" id="112090"/>
    <lineage>
        <taxon>Eukaryota</taxon>
        <taxon>Sar</taxon>
        <taxon>Stramenopiles</taxon>
        <taxon>Oomycota</taxon>
        <taxon>Saprolegniomycetes</taxon>
        <taxon>Saprolegniales</taxon>
        <taxon>Verrucalvaceae</taxon>
        <taxon>Aphanomyces</taxon>
    </lineage>
</organism>
<dbReference type="Proteomes" id="UP000283543">
    <property type="component" value="Unassembled WGS sequence"/>
</dbReference>
<name>A0A418CCD7_APHAT</name>
<dbReference type="PRINTS" id="PR00081">
    <property type="entry name" value="GDHRDH"/>
</dbReference>
<dbReference type="InterPro" id="IPR036291">
    <property type="entry name" value="NAD(P)-bd_dom_sf"/>
</dbReference>
<comment type="caution">
    <text evidence="3">The sequence shown here is derived from an EMBL/GenBank/DDBJ whole genome shotgun (WGS) entry which is preliminary data.</text>
</comment>